<dbReference type="PROSITE" id="PS00658">
    <property type="entry name" value="FORK_HEAD_2"/>
    <property type="match status" value="1"/>
</dbReference>
<dbReference type="GO" id="GO:0005737">
    <property type="term" value="C:cytoplasm"/>
    <property type="evidence" value="ECO:0007669"/>
    <property type="project" value="UniProtKB-SubCell"/>
</dbReference>
<dbReference type="PANTHER" id="PTHR11829">
    <property type="entry name" value="FORKHEAD BOX PROTEIN"/>
    <property type="match status" value="1"/>
</dbReference>
<feature type="domain" description="Fork-head" evidence="11">
    <location>
        <begin position="80"/>
        <end position="153"/>
    </location>
</feature>
<dbReference type="CDD" id="cd00059">
    <property type="entry name" value="FH_FOX"/>
    <property type="match status" value="1"/>
</dbReference>
<dbReference type="InterPro" id="IPR001766">
    <property type="entry name" value="Fork_head_dom"/>
</dbReference>
<dbReference type="GO" id="GO:0030154">
    <property type="term" value="P:cell differentiation"/>
    <property type="evidence" value="ECO:0007669"/>
    <property type="project" value="TreeGrafter"/>
</dbReference>
<evidence type="ECO:0000256" key="3">
    <source>
        <dbReference type="ARBA" id="ARBA00023015"/>
    </source>
</evidence>
<dbReference type="GO" id="GO:0009653">
    <property type="term" value="P:anatomical structure morphogenesis"/>
    <property type="evidence" value="ECO:0007669"/>
    <property type="project" value="TreeGrafter"/>
</dbReference>
<reference evidence="12" key="1">
    <citation type="submission" date="2022-11" db="EMBL/GenBank/DDBJ databases">
        <authorList>
            <person name="Kikuchi T."/>
        </authorList>
    </citation>
    <scope>NUCLEOTIDE SEQUENCE</scope>
    <source>
        <strain evidence="12">PS1010</strain>
    </source>
</reference>
<dbReference type="PANTHER" id="PTHR11829:SF341">
    <property type="entry name" value="FORK-HEAD DOMAIN-CONTAINING PROTEIN"/>
    <property type="match status" value="1"/>
</dbReference>
<evidence type="ECO:0000256" key="9">
    <source>
        <dbReference type="ARBA" id="ARBA00077003"/>
    </source>
</evidence>
<comment type="function">
    <text evidence="7">Transcription factor. Plays a role in embryogenesis and later development, perhaps acting redundantly with forkhead protein fkh-2.</text>
</comment>
<evidence type="ECO:0000259" key="11">
    <source>
        <dbReference type="PROSITE" id="PS50039"/>
    </source>
</evidence>
<evidence type="ECO:0000256" key="7">
    <source>
        <dbReference type="ARBA" id="ARBA00056779"/>
    </source>
</evidence>
<organism evidence="12 13">
    <name type="scientific">Caenorhabditis angaria</name>
    <dbReference type="NCBI Taxonomy" id="860376"/>
    <lineage>
        <taxon>Eukaryota</taxon>
        <taxon>Metazoa</taxon>
        <taxon>Ecdysozoa</taxon>
        <taxon>Nematoda</taxon>
        <taxon>Chromadorea</taxon>
        <taxon>Rhabditida</taxon>
        <taxon>Rhabditina</taxon>
        <taxon>Rhabditomorpha</taxon>
        <taxon>Rhabditoidea</taxon>
        <taxon>Rhabditidae</taxon>
        <taxon>Peloderinae</taxon>
        <taxon>Caenorhabditis</taxon>
    </lineage>
</organism>
<protein>
    <recommendedName>
        <fullName evidence="8">Forkhead box protein pes-1</fullName>
    </recommendedName>
    <alternativeName>
        <fullName evidence="9">Pattern expression site 1</fullName>
    </alternativeName>
</protein>
<evidence type="ECO:0000256" key="8">
    <source>
        <dbReference type="ARBA" id="ARBA00071285"/>
    </source>
</evidence>
<evidence type="ECO:0000256" key="2">
    <source>
        <dbReference type="ARBA" id="ARBA00022490"/>
    </source>
</evidence>
<keyword evidence="13" id="KW-1185">Reference proteome</keyword>
<keyword evidence="3" id="KW-0805">Transcription regulation</keyword>
<evidence type="ECO:0000256" key="10">
    <source>
        <dbReference type="PROSITE-ProRule" id="PRU00089"/>
    </source>
</evidence>
<comment type="subcellular location">
    <subcellularLocation>
        <location evidence="1">Cytoplasm</location>
    </subcellularLocation>
    <subcellularLocation>
        <location evidence="10">Nucleus</location>
    </subcellularLocation>
</comment>
<accession>A0A9P1IAK2</accession>
<keyword evidence="2" id="KW-0963">Cytoplasm</keyword>
<dbReference type="GO" id="GO:0005634">
    <property type="term" value="C:nucleus"/>
    <property type="evidence" value="ECO:0007669"/>
    <property type="project" value="UniProtKB-SubCell"/>
</dbReference>
<dbReference type="EMBL" id="CANHGI010000002">
    <property type="protein sequence ID" value="CAI5441303.1"/>
    <property type="molecule type" value="Genomic_DNA"/>
</dbReference>
<dbReference type="SUPFAM" id="SSF46785">
    <property type="entry name" value="Winged helix' DNA-binding domain"/>
    <property type="match status" value="1"/>
</dbReference>
<dbReference type="PROSITE" id="PS50039">
    <property type="entry name" value="FORK_HEAD_3"/>
    <property type="match status" value="1"/>
</dbReference>
<evidence type="ECO:0000313" key="12">
    <source>
        <dbReference type="EMBL" id="CAI5441303.1"/>
    </source>
</evidence>
<evidence type="ECO:0000256" key="5">
    <source>
        <dbReference type="ARBA" id="ARBA00023163"/>
    </source>
</evidence>
<dbReference type="InterPro" id="IPR050211">
    <property type="entry name" value="FOX_domain-containing"/>
</dbReference>
<sequence>MSNYYNLASISHQKTSVKRVSKKRNMGELNSSLCQLNWLIAKGGMNEETAKNQEFSSSSSTSKSAKYKNKSTTWLNGEEKPPFSYSELIKFAIDGTSSKRCTLSGIYSYIAENFQFYRENRNPSWRNSIRHNLSLNRQFKRLDKMDGDKACYWICVQPPQKKPRILGGAPARINPAIEKMFLSKKQPKEPSDQHLSEKEIHEMNLFESCDLNGSFRAVYDQIFEKNPQNDKGKQAAQIDWLKISLETAGLDYNDEQEMNNVDTDKFKEYMSTNTYSEHSSMNSRSVSVESSGSTSYIGIVPIPPKDDSDDDFDWNLII</sequence>
<dbReference type="PROSITE" id="PS00657">
    <property type="entry name" value="FORK_HEAD_1"/>
    <property type="match status" value="1"/>
</dbReference>
<dbReference type="InterPro" id="IPR036388">
    <property type="entry name" value="WH-like_DNA-bd_sf"/>
</dbReference>
<keyword evidence="6 10" id="KW-0539">Nucleus</keyword>
<evidence type="ECO:0000256" key="1">
    <source>
        <dbReference type="ARBA" id="ARBA00004496"/>
    </source>
</evidence>
<evidence type="ECO:0000313" key="13">
    <source>
        <dbReference type="Proteomes" id="UP001152747"/>
    </source>
</evidence>
<dbReference type="PRINTS" id="PR00053">
    <property type="entry name" value="FORKHEAD"/>
</dbReference>
<gene>
    <name evidence="12" type="ORF">CAMP_LOCUS3940</name>
</gene>
<dbReference type="GO" id="GO:0000981">
    <property type="term" value="F:DNA-binding transcription factor activity, RNA polymerase II-specific"/>
    <property type="evidence" value="ECO:0007669"/>
    <property type="project" value="TreeGrafter"/>
</dbReference>
<dbReference type="Proteomes" id="UP001152747">
    <property type="component" value="Unassembled WGS sequence"/>
</dbReference>
<dbReference type="SMART" id="SM00339">
    <property type="entry name" value="FH"/>
    <property type="match status" value="1"/>
</dbReference>
<evidence type="ECO:0000256" key="4">
    <source>
        <dbReference type="ARBA" id="ARBA00023125"/>
    </source>
</evidence>
<proteinExistence type="predicted"/>
<dbReference type="InterPro" id="IPR036390">
    <property type="entry name" value="WH_DNA-bd_sf"/>
</dbReference>
<comment type="caution">
    <text evidence="12">The sequence shown here is derived from an EMBL/GenBank/DDBJ whole genome shotgun (WGS) entry which is preliminary data.</text>
</comment>
<dbReference type="Pfam" id="PF00250">
    <property type="entry name" value="Forkhead"/>
    <property type="match status" value="1"/>
</dbReference>
<feature type="DNA-binding region" description="Fork-head" evidence="10">
    <location>
        <begin position="80"/>
        <end position="153"/>
    </location>
</feature>
<name>A0A9P1IAK2_9PELO</name>
<dbReference type="InterPro" id="IPR030456">
    <property type="entry name" value="TF_fork_head_CS_2"/>
</dbReference>
<dbReference type="GO" id="GO:0000978">
    <property type="term" value="F:RNA polymerase II cis-regulatory region sequence-specific DNA binding"/>
    <property type="evidence" value="ECO:0007669"/>
    <property type="project" value="TreeGrafter"/>
</dbReference>
<dbReference type="FunFam" id="1.10.10.10:FF:000946">
    <property type="entry name" value="ForKHead transcription factor family"/>
    <property type="match status" value="1"/>
</dbReference>
<keyword evidence="5" id="KW-0804">Transcription</keyword>
<dbReference type="Gene3D" id="1.10.10.10">
    <property type="entry name" value="Winged helix-like DNA-binding domain superfamily/Winged helix DNA-binding domain"/>
    <property type="match status" value="1"/>
</dbReference>
<dbReference type="InterPro" id="IPR018122">
    <property type="entry name" value="TF_fork_head_CS_1"/>
</dbReference>
<dbReference type="AlphaFoldDB" id="A0A9P1IAK2"/>
<dbReference type="OrthoDB" id="5830876at2759"/>
<keyword evidence="4 10" id="KW-0238">DNA-binding</keyword>
<evidence type="ECO:0000256" key="6">
    <source>
        <dbReference type="ARBA" id="ARBA00023242"/>
    </source>
</evidence>